<accession>A0AAP8QI05</accession>
<dbReference type="RefSeq" id="WP_104030370.1">
    <property type="nucleotide sequence ID" value="NZ_PRKQ01000001.1"/>
</dbReference>
<organism evidence="1 2">
    <name type="scientific">Brevibacillus laterosporus</name>
    <name type="common">Bacillus laterosporus</name>
    <dbReference type="NCBI Taxonomy" id="1465"/>
    <lineage>
        <taxon>Bacteria</taxon>
        <taxon>Bacillati</taxon>
        <taxon>Bacillota</taxon>
        <taxon>Bacilli</taxon>
        <taxon>Bacillales</taxon>
        <taxon>Paenibacillaceae</taxon>
        <taxon>Brevibacillus</taxon>
    </lineage>
</organism>
<protein>
    <submittedName>
        <fullName evidence="1">Uncharacterized protein</fullName>
    </submittedName>
</protein>
<reference evidence="1 2" key="1">
    <citation type="submission" date="2018-02" db="EMBL/GenBank/DDBJ databases">
        <title>Comparative analysis of genomes of three Brevibacillus laterosporus strains producers of potent antimicrobials isolated from silage.</title>
        <authorList>
            <person name="Kojic M."/>
            <person name="Miljkovic M."/>
            <person name="Studholme D."/>
            <person name="Filipic B."/>
        </authorList>
    </citation>
    <scope>NUCLEOTIDE SEQUENCE [LARGE SCALE GENOMIC DNA]</scope>
    <source>
        <strain evidence="1 2">BGSP11</strain>
    </source>
</reference>
<name>A0AAP8QI05_BRELA</name>
<dbReference type="EMBL" id="PRKQ01000001">
    <property type="protein sequence ID" value="PPB12969.1"/>
    <property type="molecule type" value="Genomic_DNA"/>
</dbReference>
<dbReference type="Proteomes" id="UP000239759">
    <property type="component" value="Unassembled WGS sequence"/>
</dbReference>
<dbReference type="AlphaFoldDB" id="A0AAP8QI05"/>
<sequence>MLKGFKEIVDTLDKRDKANALKTMETLSKEKVEIKELNKTYWVSEWSWTPISDGIRSYQQHLRQIKDFGELITYYTGTNYRVYFPWDVYETKEECDEACRLKNSFGYDWHIAYYEFIREHTED</sequence>
<gene>
    <name evidence="1" type="ORF">C4A77_00865</name>
</gene>
<evidence type="ECO:0000313" key="1">
    <source>
        <dbReference type="EMBL" id="PPB12969.1"/>
    </source>
</evidence>
<evidence type="ECO:0000313" key="2">
    <source>
        <dbReference type="Proteomes" id="UP000239759"/>
    </source>
</evidence>
<proteinExistence type="predicted"/>
<comment type="caution">
    <text evidence="1">The sequence shown here is derived from an EMBL/GenBank/DDBJ whole genome shotgun (WGS) entry which is preliminary data.</text>
</comment>